<proteinExistence type="predicted"/>
<protein>
    <submittedName>
        <fullName evidence="1">Uncharacterized protein</fullName>
    </submittedName>
</protein>
<name>A0A2G9WV62_9HYPH</name>
<dbReference type="Proteomes" id="UP000231070">
    <property type="component" value="Unassembled WGS sequence"/>
</dbReference>
<accession>A0A2G9WV62</accession>
<gene>
    <name evidence="1" type="ORF">CJ014_14910</name>
</gene>
<dbReference type="EMBL" id="NQVN01000009">
    <property type="protein sequence ID" value="PIO98605.1"/>
    <property type="molecule type" value="Genomic_DNA"/>
</dbReference>
<dbReference type="RefSeq" id="WP_100081280.1">
    <property type="nucleotide sequence ID" value="NZ_NQVN01000009.1"/>
</dbReference>
<dbReference type="AlphaFoldDB" id="A0A2G9WV62"/>
<evidence type="ECO:0000313" key="2">
    <source>
        <dbReference type="Proteomes" id="UP000231070"/>
    </source>
</evidence>
<sequence length="72" mass="8264">MQPTKIEFDLSPDVYERPTKLIFQRLYDGRMGWSIARSVNSQRDESESVSLLTDTQLKEIGAIAERFGRKGT</sequence>
<organism evidence="1 2">
    <name type="scientific">Pleomorphomonas carboxyditropha</name>
    <dbReference type="NCBI Taxonomy" id="2023338"/>
    <lineage>
        <taxon>Bacteria</taxon>
        <taxon>Pseudomonadati</taxon>
        <taxon>Pseudomonadota</taxon>
        <taxon>Alphaproteobacteria</taxon>
        <taxon>Hyphomicrobiales</taxon>
        <taxon>Pleomorphomonadaceae</taxon>
        <taxon>Pleomorphomonas</taxon>
    </lineage>
</organism>
<evidence type="ECO:0000313" key="1">
    <source>
        <dbReference type="EMBL" id="PIO98605.1"/>
    </source>
</evidence>
<comment type="caution">
    <text evidence="1">The sequence shown here is derived from an EMBL/GenBank/DDBJ whole genome shotgun (WGS) entry which is preliminary data.</text>
</comment>
<dbReference type="OrthoDB" id="9815027at2"/>
<reference evidence="1 2" key="1">
    <citation type="submission" date="2017-08" db="EMBL/GenBank/DDBJ databases">
        <title>Pleomorphomonas carboxidotrophicus sp. nov., a new mesophilic hydrogenogenic carboxidotroph.</title>
        <authorList>
            <person name="Esquivel-Elizondo S."/>
            <person name="Krajmalnik-Brown R."/>
            <person name="Maldonado J."/>
        </authorList>
    </citation>
    <scope>NUCLEOTIDE SEQUENCE [LARGE SCALE GENOMIC DNA]</scope>
    <source>
        <strain evidence="1 2">SVCO-16</strain>
    </source>
</reference>
<keyword evidence="2" id="KW-1185">Reference proteome</keyword>